<comment type="caution">
    <text evidence="2">The sequence shown here is derived from an EMBL/GenBank/DDBJ whole genome shotgun (WGS) entry which is preliminary data.</text>
</comment>
<dbReference type="AlphaFoldDB" id="L1NH68"/>
<keyword evidence="3" id="KW-1185">Reference proteome</keyword>
<feature type="signal peptide" evidence="1">
    <location>
        <begin position="1"/>
        <end position="20"/>
    </location>
</feature>
<gene>
    <name evidence="2" type="ORF">HMPREF9151_00722</name>
</gene>
<evidence type="ECO:0000256" key="1">
    <source>
        <dbReference type="SAM" id="SignalP"/>
    </source>
</evidence>
<reference evidence="2 3" key="1">
    <citation type="submission" date="2012-05" db="EMBL/GenBank/DDBJ databases">
        <authorList>
            <person name="Weinstock G."/>
            <person name="Sodergren E."/>
            <person name="Lobos E.A."/>
            <person name="Fulton L."/>
            <person name="Fulton R."/>
            <person name="Courtney L."/>
            <person name="Fronick C."/>
            <person name="O'Laughlin M."/>
            <person name="Godfrey J."/>
            <person name="Wilson R.M."/>
            <person name="Miner T."/>
            <person name="Farmer C."/>
            <person name="Delehaunty K."/>
            <person name="Cordes M."/>
            <person name="Minx P."/>
            <person name="Tomlinson C."/>
            <person name="Chen J."/>
            <person name="Wollam A."/>
            <person name="Pepin K.H."/>
            <person name="Bhonagiri V."/>
            <person name="Zhang X."/>
            <person name="Suruliraj S."/>
            <person name="Warren W."/>
            <person name="Mitreva M."/>
            <person name="Mardis E.R."/>
            <person name="Wilson R.K."/>
        </authorList>
    </citation>
    <scope>NUCLEOTIDE SEQUENCE [LARGE SCALE GENOMIC DNA]</scope>
    <source>
        <strain evidence="2 3">F0055</strain>
    </source>
</reference>
<feature type="chain" id="PRO_5003954602" evidence="1">
    <location>
        <begin position="21"/>
        <end position="552"/>
    </location>
</feature>
<evidence type="ECO:0000313" key="3">
    <source>
        <dbReference type="Proteomes" id="UP000010433"/>
    </source>
</evidence>
<dbReference type="OrthoDB" id="1074546at2"/>
<sequence length="552" mass="63452">MKKISCFLLVFLGSFISSLAQQIISLPEVDAIVYSNHGGVFELYKKISDNEYVRVSLDFDTDEIETDQYSDMDLITSTMETEKEIKTRKDLLTDNKKMLNINDLRTVSIEDYTGKAFDIESSESWPRSVKNSSLVLKFLSSSIVSIQELFYGSKDESSGFGSYLISSKDSVKMWRVGDAEYFLPFVLSFRNGARMFLFTSTGGSWEYILLPEKHRGDQLVALTSPYGGAVLKAAKDKYQSTKEDDFYRFRIQEFYAIRPTVQHQYELINAFGENVLKAAYDTIIYQDHFIIAKNTRTADIYNLYKTKLALGNVINAYPFKRGLIEVLNEFGPGYYDKYGHKASGNVRFSYGLCGTVVHWWYSITKKGKRYAMIKKVGGPGSSHDTIEEFMLTDRQIGDAVTFINGDRMFHWDENRGFVGDCYLHPEYLKVRKGNRFGIVEYKYEQDNKNVKPKVKTVSQAFGEEKILTYPTKGITGKVVLAIDNDSVNFGKDGLIYFYKAGKVGIFPRNASVQYDEIRRQTDSFYHIVREGKRGWLDIKTNEEYFDVPYKER</sequence>
<dbReference type="PATRIC" id="fig|1127699.3.peg.668"/>
<organism evidence="2 3">
    <name type="scientific">Hoylesella saccharolytica F0055</name>
    <dbReference type="NCBI Taxonomy" id="1127699"/>
    <lineage>
        <taxon>Bacteria</taxon>
        <taxon>Pseudomonadati</taxon>
        <taxon>Bacteroidota</taxon>
        <taxon>Bacteroidia</taxon>
        <taxon>Bacteroidales</taxon>
        <taxon>Prevotellaceae</taxon>
        <taxon>Hoylesella</taxon>
    </lineage>
</organism>
<dbReference type="HOGENOM" id="CLU_040272_0_0_10"/>
<evidence type="ECO:0000313" key="2">
    <source>
        <dbReference type="EMBL" id="EKY02676.1"/>
    </source>
</evidence>
<dbReference type="EMBL" id="AMEP01000047">
    <property type="protein sequence ID" value="EKY02676.1"/>
    <property type="molecule type" value="Genomic_DNA"/>
</dbReference>
<proteinExistence type="predicted"/>
<keyword evidence="1" id="KW-0732">Signal</keyword>
<dbReference type="Proteomes" id="UP000010433">
    <property type="component" value="Unassembled WGS sequence"/>
</dbReference>
<protein>
    <submittedName>
        <fullName evidence="2">Uncharacterized protein</fullName>
    </submittedName>
</protein>
<accession>L1NH68</accession>
<dbReference type="STRING" id="1127699.HMPREF9151_00722"/>
<name>L1NH68_9BACT</name>
<dbReference type="RefSeq" id="WP_009161888.1">
    <property type="nucleotide sequence ID" value="NZ_KB290974.1"/>
</dbReference>